<reference evidence="15" key="1">
    <citation type="submission" date="2020-06" db="EMBL/GenBank/DDBJ databases">
        <authorList>
            <consortium name="Wellcome Sanger Institute Data Sharing"/>
        </authorList>
    </citation>
    <scope>NUCLEOTIDE SEQUENCE [LARGE SCALE GENOMIC DNA]</scope>
</reference>
<dbReference type="PANTHER" id="PTHR11515">
    <property type="entry name" value="GLYCOPROTEIN HORMONE BETA CHAIN"/>
    <property type="match status" value="1"/>
</dbReference>
<sequence length="158" mass="17890">MTQRYRAKLPLIFSLFVGLYLFITAAAAYQLPACHRVNQTVYLEKDGCPRCHPVETSICSGHCVTKDPIIINNHVKTLINPFKALRAPRHAYQNVCTYEDFYYQTVQIPGCPYGVDPSVTFPVALSCHCSVCTMDSSDCSMWGPQPELCTNDLPFYYY</sequence>
<dbReference type="GO" id="GO:0030728">
    <property type="term" value="P:ovulation"/>
    <property type="evidence" value="ECO:0007669"/>
    <property type="project" value="TreeGrafter"/>
</dbReference>
<feature type="signal peptide" evidence="13">
    <location>
        <begin position="1"/>
        <end position="28"/>
    </location>
</feature>
<dbReference type="GO" id="GO:0005737">
    <property type="term" value="C:cytoplasm"/>
    <property type="evidence" value="ECO:0007669"/>
    <property type="project" value="TreeGrafter"/>
</dbReference>
<evidence type="ECO:0000313" key="16">
    <source>
        <dbReference type="Proteomes" id="UP000694680"/>
    </source>
</evidence>
<evidence type="ECO:0000256" key="9">
    <source>
        <dbReference type="ARBA" id="ARBA00069434"/>
    </source>
</evidence>
<dbReference type="GO" id="GO:0005615">
    <property type="term" value="C:extracellular space"/>
    <property type="evidence" value="ECO:0007669"/>
    <property type="project" value="TreeGrafter"/>
</dbReference>
<keyword evidence="13" id="KW-0732">Signal</keyword>
<evidence type="ECO:0000256" key="7">
    <source>
        <dbReference type="ARBA" id="ARBA00023157"/>
    </source>
</evidence>
<dbReference type="RefSeq" id="XP_028324520.1">
    <property type="nucleotide sequence ID" value="XM_028468719.1"/>
</dbReference>
<evidence type="ECO:0000256" key="2">
    <source>
        <dbReference type="ARBA" id="ARBA00004613"/>
    </source>
</evidence>
<evidence type="ECO:0000256" key="8">
    <source>
        <dbReference type="ARBA" id="ARBA00023180"/>
    </source>
</evidence>
<dbReference type="InterPro" id="IPR001545">
    <property type="entry name" value="Gonadotropin_bsu"/>
</dbReference>
<evidence type="ECO:0000256" key="1">
    <source>
        <dbReference type="ARBA" id="ARBA00003920"/>
    </source>
</evidence>
<dbReference type="FunFam" id="2.10.90.10:FF:000007">
    <property type="entry name" value="Luteinizing hormone beta subunit"/>
    <property type="match status" value="1"/>
</dbReference>
<dbReference type="Ensembl" id="ENSGWIT00000019352.1">
    <property type="protein sequence ID" value="ENSGWIP00000017535.1"/>
    <property type="gene ID" value="ENSGWIG00000009758.1"/>
</dbReference>
<keyword evidence="16" id="KW-1185">Reference proteome</keyword>
<dbReference type="Gene3D" id="2.10.90.10">
    <property type="entry name" value="Cystine-knot cytokines"/>
    <property type="match status" value="1"/>
</dbReference>
<dbReference type="Pfam" id="PF00007">
    <property type="entry name" value="Cys_knot"/>
    <property type="match status" value="1"/>
</dbReference>
<evidence type="ECO:0000259" key="14">
    <source>
        <dbReference type="Pfam" id="PF00007"/>
    </source>
</evidence>
<dbReference type="InterPro" id="IPR029034">
    <property type="entry name" value="Cystine-knot_cytokine"/>
</dbReference>
<evidence type="ECO:0000313" key="15">
    <source>
        <dbReference type="Ensembl" id="ENSGWIP00000017535.1"/>
    </source>
</evidence>
<dbReference type="PROSITE" id="PS00261">
    <property type="entry name" value="GLYCO_HORMONE_BETA_1"/>
    <property type="match status" value="1"/>
</dbReference>
<feature type="chain" id="PRO_5034268804" description="Gonadotropin subunit beta-2" evidence="13">
    <location>
        <begin position="29"/>
        <end position="158"/>
    </location>
</feature>
<comment type="subunit">
    <text evidence="4">Heterodimer of an alpha and a beta chain.</text>
</comment>
<feature type="domain" description="Glycoprotein hormone subunit beta" evidence="14">
    <location>
        <begin position="32"/>
        <end position="147"/>
    </location>
</feature>
<dbReference type="SUPFAM" id="SSF57501">
    <property type="entry name" value="Cystine-knot cytokines"/>
    <property type="match status" value="1"/>
</dbReference>
<reference evidence="15" key="2">
    <citation type="submission" date="2025-08" db="UniProtKB">
        <authorList>
            <consortium name="Ensembl"/>
        </authorList>
    </citation>
    <scope>IDENTIFICATION</scope>
</reference>
<proteinExistence type="inferred from homology"/>
<keyword evidence="5" id="KW-0964">Secreted</keyword>
<protein>
    <recommendedName>
        <fullName evidence="9">Gonadotropin subunit beta-2</fullName>
    </recommendedName>
    <alternativeName>
        <fullName evidence="10">GTH-II-beta</fullName>
    </alternativeName>
    <alternativeName>
        <fullName evidence="11">Gonadotropin beta-II chain</fullName>
    </alternativeName>
</protein>
<keyword evidence="6 12" id="KW-0372">Hormone</keyword>
<dbReference type="GO" id="GO:0010817">
    <property type="term" value="P:regulation of hormone levels"/>
    <property type="evidence" value="ECO:0007669"/>
    <property type="project" value="UniProtKB-ARBA"/>
</dbReference>
<dbReference type="OrthoDB" id="8453657at2759"/>
<comment type="subcellular location">
    <subcellularLocation>
        <location evidence="2 12">Secreted</location>
    </subcellularLocation>
</comment>
<dbReference type="CDD" id="cd00069">
    <property type="entry name" value="GHB_like"/>
    <property type="match status" value="1"/>
</dbReference>
<evidence type="ECO:0000256" key="6">
    <source>
        <dbReference type="ARBA" id="ARBA00022702"/>
    </source>
</evidence>
<dbReference type="GeneID" id="114476796"/>
<evidence type="ECO:0000256" key="13">
    <source>
        <dbReference type="SAM" id="SignalP"/>
    </source>
</evidence>
<evidence type="ECO:0000256" key="10">
    <source>
        <dbReference type="ARBA" id="ARBA00077521"/>
    </source>
</evidence>
<evidence type="ECO:0000256" key="5">
    <source>
        <dbReference type="ARBA" id="ARBA00022525"/>
    </source>
</evidence>
<evidence type="ECO:0000256" key="3">
    <source>
        <dbReference type="ARBA" id="ARBA00006552"/>
    </source>
</evidence>
<reference evidence="15" key="3">
    <citation type="submission" date="2025-09" db="UniProtKB">
        <authorList>
            <consortium name="Ensembl"/>
        </authorList>
    </citation>
    <scope>IDENTIFICATION</scope>
</reference>
<gene>
    <name evidence="15" type="primary">lhb</name>
</gene>
<name>A0A8C5E7W2_GOUWI</name>
<accession>A0A8C5E7W2</accession>
<dbReference type="PROSITE" id="PS00689">
    <property type="entry name" value="GLYCO_HORMONE_BETA_2"/>
    <property type="match status" value="1"/>
</dbReference>
<evidence type="ECO:0000256" key="4">
    <source>
        <dbReference type="ARBA" id="ARBA00011870"/>
    </source>
</evidence>
<dbReference type="InterPro" id="IPR018245">
    <property type="entry name" value="Gonadotropin_bsu_CS"/>
</dbReference>
<keyword evidence="8" id="KW-0325">Glycoprotein</keyword>
<dbReference type="InterPro" id="IPR006208">
    <property type="entry name" value="Glyco_hormone_CN"/>
</dbReference>
<organism evidence="15 16">
    <name type="scientific">Gouania willdenowi</name>
    <name type="common">Blunt-snouted clingfish</name>
    <name type="synonym">Lepadogaster willdenowi</name>
    <dbReference type="NCBI Taxonomy" id="441366"/>
    <lineage>
        <taxon>Eukaryota</taxon>
        <taxon>Metazoa</taxon>
        <taxon>Chordata</taxon>
        <taxon>Craniata</taxon>
        <taxon>Vertebrata</taxon>
        <taxon>Euteleostomi</taxon>
        <taxon>Actinopterygii</taxon>
        <taxon>Neopterygii</taxon>
        <taxon>Teleostei</taxon>
        <taxon>Neoteleostei</taxon>
        <taxon>Acanthomorphata</taxon>
        <taxon>Ovalentaria</taxon>
        <taxon>Blenniimorphae</taxon>
        <taxon>Blenniiformes</taxon>
        <taxon>Gobiesocoidei</taxon>
        <taxon>Gobiesocidae</taxon>
        <taxon>Gobiesocinae</taxon>
        <taxon>Gouania</taxon>
    </lineage>
</organism>
<dbReference type="SMART" id="SM00068">
    <property type="entry name" value="GHB"/>
    <property type="match status" value="1"/>
</dbReference>
<dbReference type="CTD" id="3972"/>
<evidence type="ECO:0000256" key="12">
    <source>
        <dbReference type="RuleBase" id="RU004069"/>
    </source>
</evidence>
<keyword evidence="7" id="KW-1015">Disulfide bond</keyword>
<comment type="function">
    <text evidence="1">Involved in gametogenesis and steroidogenesis.</text>
</comment>
<dbReference type="AlphaFoldDB" id="A0A8C5E7W2"/>
<evidence type="ECO:0000256" key="11">
    <source>
        <dbReference type="ARBA" id="ARBA00081883"/>
    </source>
</evidence>
<dbReference type="GO" id="GO:0007186">
    <property type="term" value="P:G protein-coupled receptor signaling pathway"/>
    <property type="evidence" value="ECO:0007669"/>
    <property type="project" value="TreeGrafter"/>
</dbReference>
<comment type="similarity">
    <text evidence="3 12">Belongs to the glycoprotein hormones subunit beta family.</text>
</comment>
<dbReference type="GO" id="GO:0005179">
    <property type="term" value="F:hormone activity"/>
    <property type="evidence" value="ECO:0007669"/>
    <property type="project" value="UniProtKB-KW"/>
</dbReference>
<dbReference type="PANTHER" id="PTHR11515:SF11">
    <property type="entry name" value="LUTROPIN SUBUNIT BETA"/>
    <property type="match status" value="1"/>
</dbReference>
<dbReference type="Proteomes" id="UP000694680">
    <property type="component" value="Chromosome 15"/>
</dbReference>